<dbReference type="InterPro" id="IPR000700">
    <property type="entry name" value="PAS-assoc_C"/>
</dbReference>
<evidence type="ECO:0000313" key="6">
    <source>
        <dbReference type="EMBL" id="MBB6133631.1"/>
    </source>
</evidence>
<dbReference type="FunFam" id="3.30.70.270:FF:000001">
    <property type="entry name" value="Diguanylate cyclase domain protein"/>
    <property type="match status" value="1"/>
</dbReference>
<gene>
    <name evidence="6" type="ORF">HD842_001742</name>
</gene>
<sequence>MPIPPDDIAQWRIKVFTTILPIVVALGFVAALPSIPLLISKGKWPVIVMDAVAMAWLLAIWRLDRVAHTVRVLNFIAMLFLVSVGLLFAVGPVGLVYMTALPALAVVLLGMRQALIGLALGAACVLLLGLAGKVHLYVPGLEQNGLASAVVVVINFCCVGALITITSGTLLKGLDRSLLEARTAAAGLEAGQLRLHAVNDELRLTSAAVARLNDMVMIARMVDVPGAEQPIIFANDALLRHTGYAREEIIGRSVRMLEGPDTDQETVRRVITAVMHKEAASAEMVLYTKHGTPYWVEAEMVPFSGDSGAITHWLIVSRDVTERRNAADAIHRLAFYDVLTGLPNRRLLMERLDVAVAGARTNGSMAAVLYVDIDNFKTVNDARGHAIGDQLLKNVADRLVAMTGDDGCVARLGGDEFVVLLDALGQHADRATDRALAVAERIRAALADKIVIDAQRYYATSSIGVALTAPGNAQHTVHDLLREADTAMYHAKSRGRNGVALFEPGMLSDAEGRLTLERDLGQALDNGELSLHLQLQVDGARMPSGAELLMRWRRKDGSSVPPDVFIPVAESSGLIVALGDWVLREACLAWHVLDRAGHRFPLSVNVSPMQFRQHDFVTRVEAILHETGVPPGQLIFEITEGLLIDRLDQTIERMHALAALGIRISIDDFGTGYSSLSYLTRMPLYELKIDKSFIRDTPHDKNGTAIVQSILAMASHLGLRVVAEGVETSAQAEYLAAHGNACMQGYLFHRPMPLEALLAELQAAPQASLSAA</sequence>
<dbReference type="RefSeq" id="WP_183553181.1">
    <property type="nucleotide sequence ID" value="NZ_JACHBX010000001.1"/>
</dbReference>
<dbReference type="InterPro" id="IPR035919">
    <property type="entry name" value="EAL_sf"/>
</dbReference>
<dbReference type="InterPro" id="IPR029787">
    <property type="entry name" value="Nucleotide_cyclase"/>
</dbReference>
<dbReference type="Gene3D" id="3.20.20.450">
    <property type="entry name" value="EAL domain"/>
    <property type="match status" value="1"/>
</dbReference>
<dbReference type="NCBIfam" id="TIGR00229">
    <property type="entry name" value="sensory_box"/>
    <property type="match status" value="1"/>
</dbReference>
<feature type="domain" description="GGDEF" evidence="5">
    <location>
        <begin position="364"/>
        <end position="504"/>
    </location>
</feature>
<dbReference type="SMART" id="SM00052">
    <property type="entry name" value="EAL"/>
    <property type="match status" value="1"/>
</dbReference>
<dbReference type="PROSITE" id="PS50887">
    <property type="entry name" value="GGDEF"/>
    <property type="match status" value="1"/>
</dbReference>
<feature type="transmembrane region" description="Helical" evidence="1">
    <location>
        <begin position="44"/>
        <end position="63"/>
    </location>
</feature>
<evidence type="ECO:0000259" key="5">
    <source>
        <dbReference type="PROSITE" id="PS50887"/>
    </source>
</evidence>
<dbReference type="GO" id="GO:0003824">
    <property type="term" value="F:catalytic activity"/>
    <property type="evidence" value="ECO:0007669"/>
    <property type="project" value="UniProtKB-ARBA"/>
</dbReference>
<keyword evidence="7" id="KW-1185">Reference proteome</keyword>
<dbReference type="CDD" id="cd01948">
    <property type="entry name" value="EAL"/>
    <property type="match status" value="1"/>
</dbReference>
<dbReference type="InterPro" id="IPR000014">
    <property type="entry name" value="PAS"/>
</dbReference>
<dbReference type="Pfam" id="PF13426">
    <property type="entry name" value="PAS_9"/>
    <property type="match status" value="1"/>
</dbReference>
<dbReference type="PROSITE" id="PS50883">
    <property type="entry name" value="EAL"/>
    <property type="match status" value="1"/>
</dbReference>
<dbReference type="Pfam" id="PF20969">
    <property type="entry name" value="MASE11"/>
    <property type="match status" value="1"/>
</dbReference>
<evidence type="ECO:0000259" key="4">
    <source>
        <dbReference type="PROSITE" id="PS50883"/>
    </source>
</evidence>
<dbReference type="SMART" id="SM00267">
    <property type="entry name" value="GGDEF"/>
    <property type="match status" value="1"/>
</dbReference>
<dbReference type="SUPFAM" id="SSF55073">
    <property type="entry name" value="Nucleotide cyclase"/>
    <property type="match status" value="1"/>
</dbReference>
<dbReference type="EMBL" id="JACHBX010000001">
    <property type="protein sequence ID" value="MBB6133631.1"/>
    <property type="molecule type" value="Genomic_DNA"/>
</dbReference>
<dbReference type="InterPro" id="IPR043128">
    <property type="entry name" value="Rev_trsase/Diguanyl_cyclase"/>
</dbReference>
<comment type="caution">
    <text evidence="6">The sequence shown here is derived from an EMBL/GenBank/DDBJ whole genome shotgun (WGS) entry which is preliminary data.</text>
</comment>
<evidence type="ECO:0000313" key="7">
    <source>
        <dbReference type="Proteomes" id="UP000540787"/>
    </source>
</evidence>
<dbReference type="CDD" id="cd01949">
    <property type="entry name" value="GGDEF"/>
    <property type="match status" value="1"/>
</dbReference>
<dbReference type="InterPro" id="IPR035965">
    <property type="entry name" value="PAS-like_dom_sf"/>
</dbReference>
<proteinExistence type="predicted"/>
<evidence type="ECO:0000259" key="2">
    <source>
        <dbReference type="PROSITE" id="PS50112"/>
    </source>
</evidence>
<feature type="transmembrane region" description="Helical" evidence="1">
    <location>
        <begin position="115"/>
        <end position="134"/>
    </location>
</feature>
<dbReference type="InterPro" id="IPR052155">
    <property type="entry name" value="Biofilm_reg_signaling"/>
</dbReference>
<feature type="domain" description="EAL" evidence="4">
    <location>
        <begin position="513"/>
        <end position="765"/>
    </location>
</feature>
<dbReference type="CDD" id="cd00130">
    <property type="entry name" value="PAS"/>
    <property type="match status" value="1"/>
</dbReference>
<feature type="domain" description="PAS" evidence="2">
    <location>
        <begin position="221"/>
        <end position="278"/>
    </location>
</feature>
<dbReference type="Pfam" id="PF00990">
    <property type="entry name" value="GGDEF"/>
    <property type="match status" value="1"/>
</dbReference>
<dbReference type="PANTHER" id="PTHR44757:SF2">
    <property type="entry name" value="BIOFILM ARCHITECTURE MAINTENANCE PROTEIN MBAA"/>
    <property type="match status" value="1"/>
</dbReference>
<dbReference type="SMART" id="SM00086">
    <property type="entry name" value="PAC"/>
    <property type="match status" value="1"/>
</dbReference>
<organism evidence="6 7">
    <name type="scientific">Massilia aurea</name>
    <dbReference type="NCBI Taxonomy" id="373040"/>
    <lineage>
        <taxon>Bacteria</taxon>
        <taxon>Pseudomonadati</taxon>
        <taxon>Pseudomonadota</taxon>
        <taxon>Betaproteobacteria</taxon>
        <taxon>Burkholderiales</taxon>
        <taxon>Oxalobacteraceae</taxon>
        <taxon>Telluria group</taxon>
        <taxon>Massilia</taxon>
    </lineage>
</organism>
<protein>
    <submittedName>
        <fullName evidence="6">Diguanylate cyclase (GGDEF)-like protein/PAS domain S-box-containing protein</fullName>
    </submittedName>
</protein>
<dbReference type="SUPFAM" id="SSF55785">
    <property type="entry name" value="PYP-like sensor domain (PAS domain)"/>
    <property type="match status" value="1"/>
</dbReference>
<dbReference type="Gene3D" id="3.30.450.20">
    <property type="entry name" value="PAS domain"/>
    <property type="match status" value="1"/>
</dbReference>
<dbReference type="Proteomes" id="UP000540787">
    <property type="component" value="Unassembled WGS sequence"/>
</dbReference>
<feature type="domain" description="PAC" evidence="3">
    <location>
        <begin position="280"/>
        <end position="332"/>
    </location>
</feature>
<dbReference type="InterPro" id="IPR000160">
    <property type="entry name" value="GGDEF_dom"/>
</dbReference>
<feature type="transmembrane region" description="Helical" evidence="1">
    <location>
        <begin position="12"/>
        <end position="32"/>
    </location>
</feature>
<keyword evidence="1" id="KW-0472">Membrane</keyword>
<dbReference type="SUPFAM" id="SSF141868">
    <property type="entry name" value="EAL domain-like"/>
    <property type="match status" value="1"/>
</dbReference>
<dbReference type="InterPro" id="IPR048437">
    <property type="entry name" value="MASE11"/>
</dbReference>
<evidence type="ECO:0000259" key="3">
    <source>
        <dbReference type="PROSITE" id="PS50113"/>
    </source>
</evidence>
<feature type="transmembrane region" description="Helical" evidence="1">
    <location>
        <begin position="75"/>
        <end position="108"/>
    </location>
</feature>
<keyword evidence="1" id="KW-1133">Transmembrane helix</keyword>
<dbReference type="PANTHER" id="PTHR44757">
    <property type="entry name" value="DIGUANYLATE CYCLASE DGCP"/>
    <property type="match status" value="1"/>
</dbReference>
<dbReference type="Gene3D" id="3.30.70.270">
    <property type="match status" value="1"/>
</dbReference>
<dbReference type="AlphaFoldDB" id="A0A7X0CDN9"/>
<reference evidence="6 7" key="1">
    <citation type="submission" date="2020-08" db="EMBL/GenBank/DDBJ databases">
        <title>The Agave Microbiome: Exploring the role of microbial communities in plant adaptations to desert environments.</title>
        <authorList>
            <person name="Partida-Martinez L.P."/>
        </authorList>
    </citation>
    <scope>NUCLEOTIDE SEQUENCE [LARGE SCALE GENOMIC DNA]</scope>
    <source>
        <strain evidence="6 7">AT3.2</strain>
    </source>
</reference>
<name>A0A7X0CDN9_9BURK</name>
<evidence type="ECO:0000256" key="1">
    <source>
        <dbReference type="SAM" id="Phobius"/>
    </source>
</evidence>
<accession>A0A7X0CDN9</accession>
<dbReference type="InterPro" id="IPR001610">
    <property type="entry name" value="PAC"/>
</dbReference>
<feature type="transmembrane region" description="Helical" evidence="1">
    <location>
        <begin position="146"/>
        <end position="171"/>
    </location>
</feature>
<dbReference type="NCBIfam" id="TIGR00254">
    <property type="entry name" value="GGDEF"/>
    <property type="match status" value="1"/>
</dbReference>
<dbReference type="PROSITE" id="PS50112">
    <property type="entry name" value="PAS"/>
    <property type="match status" value="1"/>
</dbReference>
<keyword evidence="1" id="KW-0812">Transmembrane</keyword>
<dbReference type="InterPro" id="IPR001633">
    <property type="entry name" value="EAL_dom"/>
</dbReference>
<dbReference type="PROSITE" id="PS50113">
    <property type="entry name" value="PAC"/>
    <property type="match status" value="1"/>
</dbReference>
<dbReference type="Pfam" id="PF00563">
    <property type="entry name" value="EAL"/>
    <property type="match status" value="1"/>
</dbReference>